<reference evidence="4" key="2">
    <citation type="submission" date="2015-01" db="EMBL/GenBank/DDBJ databases">
        <title>Evolutionary Origins and Diversification of the Mycorrhizal Mutualists.</title>
        <authorList>
            <consortium name="DOE Joint Genome Institute"/>
            <consortium name="Mycorrhizal Genomics Consortium"/>
            <person name="Kohler A."/>
            <person name="Kuo A."/>
            <person name="Nagy L.G."/>
            <person name="Floudas D."/>
            <person name="Copeland A."/>
            <person name="Barry K.W."/>
            <person name="Cichocki N."/>
            <person name="Veneault-Fourrey C."/>
            <person name="LaButti K."/>
            <person name="Lindquist E.A."/>
            <person name="Lipzen A."/>
            <person name="Lundell T."/>
            <person name="Morin E."/>
            <person name="Murat C."/>
            <person name="Riley R."/>
            <person name="Ohm R."/>
            <person name="Sun H."/>
            <person name="Tunlid A."/>
            <person name="Henrissat B."/>
            <person name="Grigoriev I.V."/>
            <person name="Hibbett D.S."/>
            <person name="Martin F."/>
        </authorList>
    </citation>
    <scope>NUCLEOTIDE SEQUENCE [LARGE SCALE GENOMIC DNA]</scope>
    <source>
        <strain evidence="4">LaAM-08-1</strain>
    </source>
</reference>
<feature type="region of interest" description="Disordered" evidence="1">
    <location>
        <begin position="33"/>
        <end position="71"/>
    </location>
</feature>
<evidence type="ECO:0000256" key="1">
    <source>
        <dbReference type="SAM" id="MobiDB-lite"/>
    </source>
</evidence>
<dbReference type="InterPro" id="IPR044089">
    <property type="entry name" value="Alr1-like"/>
</dbReference>
<feature type="region of interest" description="Disordered" evidence="1">
    <location>
        <begin position="90"/>
        <end position="127"/>
    </location>
</feature>
<proteinExistence type="predicted"/>
<protein>
    <recommendedName>
        <fullName evidence="5">Magnesium transporter</fullName>
    </recommendedName>
</protein>
<accession>A0A0C9X4G4</accession>
<dbReference type="Proteomes" id="UP000054477">
    <property type="component" value="Unassembled WGS sequence"/>
</dbReference>
<feature type="compositionally biased region" description="Low complexity" evidence="1">
    <location>
        <begin position="52"/>
        <end position="66"/>
    </location>
</feature>
<dbReference type="GO" id="GO:0010961">
    <property type="term" value="P:intracellular magnesium ion homeostasis"/>
    <property type="evidence" value="ECO:0007669"/>
    <property type="project" value="TreeGrafter"/>
</dbReference>
<evidence type="ECO:0008006" key="5">
    <source>
        <dbReference type="Google" id="ProtNLM"/>
    </source>
</evidence>
<evidence type="ECO:0000313" key="4">
    <source>
        <dbReference type="Proteomes" id="UP000054477"/>
    </source>
</evidence>
<feature type="region of interest" description="Disordered" evidence="1">
    <location>
        <begin position="204"/>
        <end position="231"/>
    </location>
</feature>
<keyword evidence="4" id="KW-1185">Reference proteome</keyword>
<dbReference type="STRING" id="1095629.A0A0C9X4G4"/>
<dbReference type="CDD" id="cd12829">
    <property type="entry name" value="Alr1p-like"/>
    <property type="match status" value="1"/>
</dbReference>
<dbReference type="Pfam" id="PF01544">
    <property type="entry name" value="CorA"/>
    <property type="match status" value="1"/>
</dbReference>
<feature type="transmembrane region" description="Helical" evidence="2">
    <location>
        <begin position="655"/>
        <end position="675"/>
    </location>
</feature>
<sequence>MAIVPSSSNPELLFTTSTLDPILLPPVCENKVLEDGDDGNDDIYRGEPPSPFRSSSSSSISSSTSPEHAAGPLETIAAAVELAISRWARRARGNSSSRSTTSSSSSSANSSTTTRTRTRRKRRLSVSTLRTIQSERNIAARRKALEESRQIPRNFALYVPLQEVEAGRWVPPVPSRVVYGDRDKATNERIIWTTSLPLVLSQVEAAMKKPSRPRRPRGRGRGPSTRSNESIPAEYFERQDFAYTLATSGVNSATVRKLKKGKQRDPHASFKRAEPPTECDPPILDETHVLPKAWFLDVASPTWEDLRALGKLLHLHPLTLEDILQQEPREKLELFPKLGYYFVSFRAIESKETREKVRRTAWKNSDSADYVDDEPVGEANVYLAVFKEGICCFHYTDISEHTDRVRNRIVLLEDAINMSSDWIAHGILDSIVDAFFPFLADIEREVTDVDALVYSGPDLVATVQVADAPLPFIMEKQIEDTSFSEKAQRSVDHVNLTQNALNATGVEFSRPRFVFPRPSVPFVFRQLRRFMVTTASFIWRKKMGYRPNTTTTTLRRMTRTRRLVTSLSRLLATKADVVTHIQKRLMRAGHSGLGNGTSKGEEFEVAIYMGDVQDHILTLQHSLVHIERMLSQSHLSYLVQLRATTATAKGGQDTAVMILSVVTLGVVCVQSLIGVCSMNVTLPANRLEPGAPFDVFGVVIAMSFIITIVYSWLVRWWWIQAKGPRQDLR</sequence>
<dbReference type="HOGENOM" id="CLU_007127_11_2_1"/>
<feature type="compositionally biased region" description="Low complexity" evidence="1">
    <location>
        <begin position="93"/>
        <end position="115"/>
    </location>
</feature>
<dbReference type="AlphaFoldDB" id="A0A0C9X4G4"/>
<dbReference type="GO" id="GO:0016020">
    <property type="term" value="C:membrane"/>
    <property type="evidence" value="ECO:0007669"/>
    <property type="project" value="InterPro"/>
</dbReference>
<dbReference type="PANTHER" id="PTHR21535">
    <property type="entry name" value="MAGNESIUM AND COBALT TRANSPORT PROTEIN/MITOCHONDRIAL IMPORT INNER MEMBRANE TRANSLOCASE SUBUNIT TIM8"/>
    <property type="match status" value="1"/>
</dbReference>
<gene>
    <name evidence="3" type="ORF">K443DRAFT_88499</name>
</gene>
<dbReference type="Gene3D" id="3.30.460.20">
    <property type="entry name" value="CorA soluble domain-like"/>
    <property type="match status" value="1"/>
</dbReference>
<feature type="transmembrane region" description="Helical" evidence="2">
    <location>
        <begin position="695"/>
        <end position="719"/>
    </location>
</feature>
<dbReference type="OrthoDB" id="29879at2759"/>
<evidence type="ECO:0000256" key="2">
    <source>
        <dbReference type="SAM" id="Phobius"/>
    </source>
</evidence>
<keyword evidence="2" id="KW-0812">Transmembrane</keyword>
<dbReference type="SUPFAM" id="SSF143865">
    <property type="entry name" value="CorA soluble domain-like"/>
    <property type="match status" value="1"/>
</dbReference>
<dbReference type="PANTHER" id="PTHR21535:SF90">
    <property type="entry name" value="CORA METAL ION TRANSPORTER"/>
    <property type="match status" value="1"/>
</dbReference>
<keyword evidence="2" id="KW-0472">Membrane</keyword>
<dbReference type="Gene3D" id="1.20.58.340">
    <property type="entry name" value="Magnesium transport protein CorA, transmembrane region"/>
    <property type="match status" value="1"/>
</dbReference>
<feature type="region of interest" description="Disordered" evidence="1">
    <location>
        <begin position="255"/>
        <end position="282"/>
    </location>
</feature>
<feature type="compositionally biased region" description="Basic and acidic residues" evidence="1">
    <location>
        <begin position="263"/>
        <end position="275"/>
    </location>
</feature>
<evidence type="ECO:0000313" key="3">
    <source>
        <dbReference type="EMBL" id="KIK07030.1"/>
    </source>
</evidence>
<feature type="compositionally biased region" description="Basic residues" evidence="1">
    <location>
        <begin position="209"/>
        <end position="220"/>
    </location>
</feature>
<organism evidence="3 4">
    <name type="scientific">Laccaria amethystina LaAM-08-1</name>
    <dbReference type="NCBI Taxonomy" id="1095629"/>
    <lineage>
        <taxon>Eukaryota</taxon>
        <taxon>Fungi</taxon>
        <taxon>Dikarya</taxon>
        <taxon>Basidiomycota</taxon>
        <taxon>Agaricomycotina</taxon>
        <taxon>Agaricomycetes</taxon>
        <taxon>Agaricomycetidae</taxon>
        <taxon>Agaricales</taxon>
        <taxon>Agaricineae</taxon>
        <taxon>Hydnangiaceae</taxon>
        <taxon>Laccaria</taxon>
    </lineage>
</organism>
<reference evidence="3 4" key="1">
    <citation type="submission" date="2014-04" db="EMBL/GenBank/DDBJ databases">
        <authorList>
            <consortium name="DOE Joint Genome Institute"/>
            <person name="Kuo A."/>
            <person name="Kohler A."/>
            <person name="Nagy L.G."/>
            <person name="Floudas D."/>
            <person name="Copeland A."/>
            <person name="Barry K.W."/>
            <person name="Cichocki N."/>
            <person name="Veneault-Fourrey C."/>
            <person name="LaButti K."/>
            <person name="Lindquist E.A."/>
            <person name="Lipzen A."/>
            <person name="Lundell T."/>
            <person name="Morin E."/>
            <person name="Murat C."/>
            <person name="Sun H."/>
            <person name="Tunlid A."/>
            <person name="Henrissat B."/>
            <person name="Grigoriev I.V."/>
            <person name="Hibbett D.S."/>
            <person name="Martin F."/>
            <person name="Nordberg H.P."/>
            <person name="Cantor M.N."/>
            <person name="Hua S.X."/>
        </authorList>
    </citation>
    <scope>NUCLEOTIDE SEQUENCE [LARGE SCALE GENOMIC DNA]</scope>
    <source>
        <strain evidence="3 4">LaAM-08-1</strain>
    </source>
</reference>
<keyword evidence="2" id="KW-1133">Transmembrane helix</keyword>
<dbReference type="EMBL" id="KN838550">
    <property type="protein sequence ID" value="KIK07030.1"/>
    <property type="molecule type" value="Genomic_DNA"/>
</dbReference>
<dbReference type="GO" id="GO:0015095">
    <property type="term" value="F:magnesium ion transmembrane transporter activity"/>
    <property type="evidence" value="ECO:0007669"/>
    <property type="project" value="InterPro"/>
</dbReference>
<dbReference type="InterPro" id="IPR002523">
    <property type="entry name" value="MgTranspt_CorA/ZnTranspt_ZntB"/>
</dbReference>
<dbReference type="InterPro" id="IPR045861">
    <property type="entry name" value="CorA_cytoplasmic_dom"/>
</dbReference>
<name>A0A0C9X4G4_9AGAR</name>